<dbReference type="InterPro" id="IPR017972">
    <property type="entry name" value="Cyt_P450_CS"/>
</dbReference>
<gene>
    <name evidence="13" type="ORF">Fot_09837</name>
</gene>
<evidence type="ECO:0000256" key="4">
    <source>
        <dbReference type="ARBA" id="ARBA00022617"/>
    </source>
</evidence>
<reference evidence="14" key="1">
    <citation type="submission" date="2024-07" db="EMBL/GenBank/DDBJ databases">
        <title>Two chromosome-level genome assemblies of Korean endemic species Abeliophyllum distichum and Forsythia ovata (Oleaceae).</title>
        <authorList>
            <person name="Jang H."/>
        </authorList>
    </citation>
    <scope>NUCLEOTIDE SEQUENCE [LARGE SCALE GENOMIC DNA]</scope>
</reference>
<evidence type="ECO:0000256" key="8">
    <source>
        <dbReference type="ARBA" id="ARBA00023004"/>
    </source>
</evidence>
<dbReference type="GO" id="GO:0016705">
    <property type="term" value="F:oxidoreductase activity, acting on paired donors, with incorporation or reduction of molecular oxygen"/>
    <property type="evidence" value="ECO:0007669"/>
    <property type="project" value="UniProtKB-ARBA"/>
</dbReference>
<dbReference type="InterPro" id="IPR036396">
    <property type="entry name" value="Cyt_P450_sf"/>
</dbReference>
<evidence type="ECO:0000256" key="3">
    <source>
        <dbReference type="ARBA" id="ARBA00010617"/>
    </source>
</evidence>
<keyword evidence="6" id="KW-0735">Signal-anchor</keyword>
<evidence type="ECO:0000256" key="5">
    <source>
        <dbReference type="ARBA" id="ARBA00022723"/>
    </source>
</evidence>
<dbReference type="Gene3D" id="1.10.630.10">
    <property type="entry name" value="Cytochrome P450"/>
    <property type="match status" value="2"/>
</dbReference>
<dbReference type="PANTHER" id="PTHR47953:SF16">
    <property type="entry name" value="CYTOCHROME P450 71D8"/>
    <property type="match status" value="1"/>
</dbReference>
<keyword evidence="9 11" id="KW-0503">Monooxygenase</keyword>
<feature type="transmembrane region" description="Helical" evidence="12">
    <location>
        <begin position="6"/>
        <end position="24"/>
    </location>
</feature>
<keyword evidence="8 10" id="KW-0408">Iron</keyword>
<evidence type="ECO:0000256" key="6">
    <source>
        <dbReference type="ARBA" id="ARBA00022968"/>
    </source>
</evidence>
<protein>
    <submittedName>
        <fullName evidence="13">Cytochrome</fullName>
    </submittedName>
</protein>
<dbReference type="InterPro" id="IPR001128">
    <property type="entry name" value="Cyt_P450"/>
</dbReference>
<keyword evidence="5 10" id="KW-0479">Metal-binding</keyword>
<dbReference type="AlphaFoldDB" id="A0ABD1WF44"/>
<evidence type="ECO:0000313" key="14">
    <source>
        <dbReference type="Proteomes" id="UP001604277"/>
    </source>
</evidence>
<comment type="similarity">
    <text evidence="3 11">Belongs to the cytochrome P450 family.</text>
</comment>
<dbReference type="GO" id="GO:0016020">
    <property type="term" value="C:membrane"/>
    <property type="evidence" value="ECO:0007669"/>
    <property type="project" value="UniProtKB-SubCell"/>
</dbReference>
<evidence type="ECO:0000256" key="2">
    <source>
        <dbReference type="ARBA" id="ARBA00004606"/>
    </source>
</evidence>
<keyword evidence="12" id="KW-0472">Membrane</keyword>
<comment type="subcellular location">
    <subcellularLocation>
        <location evidence="2">Membrane</location>
        <topology evidence="2">Single-pass type II membrane protein</topology>
    </subcellularLocation>
</comment>
<keyword evidence="12" id="KW-1133">Transmembrane helix</keyword>
<proteinExistence type="inferred from homology"/>
<comment type="caution">
    <text evidence="13">The sequence shown here is derived from an EMBL/GenBank/DDBJ whole genome shotgun (WGS) entry which is preliminary data.</text>
</comment>
<name>A0ABD1WF44_9LAMI</name>
<keyword evidence="7 11" id="KW-0560">Oxidoreductase</keyword>
<evidence type="ECO:0000256" key="7">
    <source>
        <dbReference type="ARBA" id="ARBA00023002"/>
    </source>
</evidence>
<organism evidence="13 14">
    <name type="scientific">Forsythia ovata</name>
    <dbReference type="NCBI Taxonomy" id="205694"/>
    <lineage>
        <taxon>Eukaryota</taxon>
        <taxon>Viridiplantae</taxon>
        <taxon>Streptophyta</taxon>
        <taxon>Embryophyta</taxon>
        <taxon>Tracheophyta</taxon>
        <taxon>Spermatophyta</taxon>
        <taxon>Magnoliopsida</taxon>
        <taxon>eudicotyledons</taxon>
        <taxon>Gunneridae</taxon>
        <taxon>Pentapetalae</taxon>
        <taxon>asterids</taxon>
        <taxon>lamiids</taxon>
        <taxon>Lamiales</taxon>
        <taxon>Oleaceae</taxon>
        <taxon>Forsythieae</taxon>
        <taxon>Forsythia</taxon>
    </lineage>
</organism>
<dbReference type="Proteomes" id="UP001604277">
    <property type="component" value="Unassembled WGS sequence"/>
</dbReference>
<evidence type="ECO:0000256" key="9">
    <source>
        <dbReference type="ARBA" id="ARBA00023033"/>
    </source>
</evidence>
<evidence type="ECO:0000256" key="1">
    <source>
        <dbReference type="ARBA" id="ARBA00001971"/>
    </source>
</evidence>
<dbReference type="Pfam" id="PF00067">
    <property type="entry name" value="p450"/>
    <property type="match status" value="2"/>
</dbReference>
<comment type="cofactor">
    <cofactor evidence="1 10">
        <name>heme</name>
        <dbReference type="ChEBI" id="CHEBI:30413"/>
    </cofactor>
</comment>
<accession>A0ABD1WF44</accession>
<dbReference type="FunFam" id="1.10.630.10:FF:000126">
    <property type="entry name" value="Predicted protein"/>
    <property type="match status" value="1"/>
</dbReference>
<dbReference type="GO" id="GO:0004497">
    <property type="term" value="F:monooxygenase activity"/>
    <property type="evidence" value="ECO:0007669"/>
    <property type="project" value="UniProtKB-KW"/>
</dbReference>
<evidence type="ECO:0000256" key="12">
    <source>
        <dbReference type="SAM" id="Phobius"/>
    </source>
</evidence>
<dbReference type="InterPro" id="IPR052306">
    <property type="entry name" value="CYP450_71D"/>
</dbReference>
<evidence type="ECO:0000313" key="13">
    <source>
        <dbReference type="EMBL" id="KAL2548307.1"/>
    </source>
</evidence>
<keyword evidence="14" id="KW-1185">Reference proteome</keyword>
<dbReference type="InterPro" id="IPR002401">
    <property type="entry name" value="Cyt_P450_E_grp-I"/>
</dbReference>
<evidence type="ECO:0000256" key="10">
    <source>
        <dbReference type="PIRSR" id="PIRSR602401-1"/>
    </source>
</evidence>
<dbReference type="PRINTS" id="PR00463">
    <property type="entry name" value="EP450I"/>
</dbReference>
<dbReference type="SUPFAM" id="SSF48264">
    <property type="entry name" value="Cytochrome P450"/>
    <property type="match status" value="1"/>
</dbReference>
<sequence length="386" mass="44352">MDIQLIPFNFITFLLFISFVSLLAKGWRRPKHQRLPPSPWKLPLIGHLHHLVGALPHHTLRNLAKKYGPIMHLKLGEVSTIVMSSRQIAKSVLTTHDLACADRQESIGMKTLWYDYTDIAFSPYNDYWRQMRKHKDKHATAKRGNGELGGEDIVDVLLRLQQSEKLDVPITNDNIKAIIFDMFTGGTETSSTLMDWTMAELMRNPHVMAKAQAEIRQAFKGKTTIEESDVDKLKYLKLVIKESMRMHPVIPLLPRACREEFEVGGYIIPMKAKVTVNIWALGRDPEYWDEPESFKPERFENSSVDFLGNNFEYIPFGSGRRICPGMNFAMANTEYPLAQLLYHFNWKLPKGMNPNNMDMIELMGISGMRKNNLYLTATPYHPLVDG</sequence>
<dbReference type="PRINTS" id="PR00385">
    <property type="entry name" value="P450"/>
</dbReference>
<dbReference type="PANTHER" id="PTHR47953">
    <property type="entry name" value="OS08G0105600 PROTEIN"/>
    <property type="match status" value="1"/>
</dbReference>
<dbReference type="PROSITE" id="PS00086">
    <property type="entry name" value="CYTOCHROME_P450"/>
    <property type="match status" value="1"/>
</dbReference>
<dbReference type="GO" id="GO:0046872">
    <property type="term" value="F:metal ion binding"/>
    <property type="evidence" value="ECO:0007669"/>
    <property type="project" value="UniProtKB-KW"/>
</dbReference>
<feature type="binding site" description="axial binding residue" evidence="10">
    <location>
        <position position="323"/>
    </location>
    <ligand>
        <name>heme</name>
        <dbReference type="ChEBI" id="CHEBI:30413"/>
    </ligand>
    <ligandPart>
        <name>Fe</name>
        <dbReference type="ChEBI" id="CHEBI:18248"/>
    </ligandPart>
</feature>
<evidence type="ECO:0000256" key="11">
    <source>
        <dbReference type="RuleBase" id="RU000461"/>
    </source>
</evidence>
<keyword evidence="4 10" id="KW-0349">Heme</keyword>
<keyword evidence="12" id="KW-0812">Transmembrane</keyword>
<dbReference type="EMBL" id="JBFOLJ010000003">
    <property type="protein sequence ID" value="KAL2548307.1"/>
    <property type="molecule type" value="Genomic_DNA"/>
</dbReference>